<dbReference type="Proteomes" id="UP000482960">
    <property type="component" value="Unassembled WGS sequence"/>
</dbReference>
<feature type="domain" description="HTH luxR-type" evidence="1">
    <location>
        <begin position="1"/>
        <end position="66"/>
    </location>
</feature>
<reference evidence="2 3" key="2">
    <citation type="submission" date="2020-03" db="EMBL/GenBank/DDBJ databases">
        <authorList>
            <person name="Ichikawa N."/>
            <person name="Kimura A."/>
            <person name="Kitahashi Y."/>
            <person name="Uohara A."/>
        </authorList>
    </citation>
    <scope>NUCLEOTIDE SEQUENCE [LARGE SCALE GENOMIC DNA]</scope>
    <source>
        <strain evidence="2 3">NBRC 108638</strain>
    </source>
</reference>
<dbReference type="GO" id="GO:0006355">
    <property type="term" value="P:regulation of DNA-templated transcription"/>
    <property type="evidence" value="ECO:0007669"/>
    <property type="project" value="InterPro"/>
</dbReference>
<dbReference type="Gene3D" id="1.10.10.10">
    <property type="entry name" value="Winged helix-like DNA-binding domain superfamily/Winged helix DNA-binding domain"/>
    <property type="match status" value="1"/>
</dbReference>
<evidence type="ECO:0000313" key="3">
    <source>
        <dbReference type="Proteomes" id="UP000482960"/>
    </source>
</evidence>
<dbReference type="AlphaFoldDB" id="A0A6V8LA95"/>
<comment type="caution">
    <text evidence="2">The sequence shown here is derived from an EMBL/GenBank/DDBJ whole genome shotgun (WGS) entry which is preliminary data.</text>
</comment>
<name>A0A6V8LA95_9ACTN</name>
<protein>
    <recommendedName>
        <fullName evidence="1">HTH luxR-type domain-containing protein</fullName>
    </recommendedName>
</protein>
<evidence type="ECO:0000259" key="1">
    <source>
        <dbReference type="PROSITE" id="PS50043"/>
    </source>
</evidence>
<reference evidence="2 3" key="1">
    <citation type="submission" date="2020-03" db="EMBL/GenBank/DDBJ databases">
        <title>Whole genome shotgun sequence of Phytohabitans rumicis NBRC 108638.</title>
        <authorList>
            <person name="Komaki H."/>
            <person name="Tamura T."/>
        </authorList>
    </citation>
    <scope>NUCLEOTIDE SEQUENCE [LARGE SCALE GENOMIC DNA]</scope>
    <source>
        <strain evidence="2 3">NBRC 108638</strain>
    </source>
</reference>
<dbReference type="Pfam" id="PF00196">
    <property type="entry name" value="GerE"/>
    <property type="match status" value="1"/>
</dbReference>
<dbReference type="SMART" id="SM00421">
    <property type="entry name" value="HTH_LUXR"/>
    <property type="match status" value="1"/>
</dbReference>
<dbReference type="InterPro" id="IPR036388">
    <property type="entry name" value="WH-like_DNA-bd_sf"/>
</dbReference>
<dbReference type="EMBL" id="BLPG01000001">
    <property type="protein sequence ID" value="GFJ91701.1"/>
    <property type="molecule type" value="Genomic_DNA"/>
</dbReference>
<gene>
    <name evidence="2" type="ORF">Prum_053430</name>
</gene>
<keyword evidence="3" id="KW-1185">Reference proteome</keyword>
<evidence type="ECO:0000313" key="2">
    <source>
        <dbReference type="EMBL" id="GFJ91701.1"/>
    </source>
</evidence>
<dbReference type="PROSITE" id="PS50043">
    <property type="entry name" value="HTH_LUXR_2"/>
    <property type="match status" value="1"/>
</dbReference>
<proteinExistence type="predicted"/>
<sequence length="71" mass="7540">MTASRPGLTDRQAAILALVAAGVTAPAVATQLGIKPETVRKQLAAARRRTGTTSTREALLIARERGWMSPR</sequence>
<dbReference type="RefSeq" id="WP_173078725.1">
    <property type="nucleotide sequence ID" value="NZ_BAABJB010000004.1"/>
</dbReference>
<dbReference type="InterPro" id="IPR016032">
    <property type="entry name" value="Sig_transdc_resp-reg_C-effctor"/>
</dbReference>
<dbReference type="SUPFAM" id="SSF46894">
    <property type="entry name" value="C-terminal effector domain of the bipartite response regulators"/>
    <property type="match status" value="1"/>
</dbReference>
<organism evidence="2 3">
    <name type="scientific">Phytohabitans rumicis</name>
    <dbReference type="NCBI Taxonomy" id="1076125"/>
    <lineage>
        <taxon>Bacteria</taxon>
        <taxon>Bacillati</taxon>
        <taxon>Actinomycetota</taxon>
        <taxon>Actinomycetes</taxon>
        <taxon>Micromonosporales</taxon>
        <taxon>Micromonosporaceae</taxon>
    </lineage>
</organism>
<dbReference type="PROSITE" id="PS00622">
    <property type="entry name" value="HTH_LUXR_1"/>
    <property type="match status" value="1"/>
</dbReference>
<dbReference type="GO" id="GO:0003677">
    <property type="term" value="F:DNA binding"/>
    <property type="evidence" value="ECO:0007669"/>
    <property type="project" value="InterPro"/>
</dbReference>
<accession>A0A6V8LA95</accession>
<dbReference type="InterPro" id="IPR000792">
    <property type="entry name" value="Tscrpt_reg_LuxR_C"/>
</dbReference>